<evidence type="ECO:0000259" key="12">
    <source>
        <dbReference type="PROSITE" id="PS50305"/>
    </source>
</evidence>
<organism evidence="13">
    <name type="scientific">Absidia glauca</name>
    <name type="common">Pin mould</name>
    <dbReference type="NCBI Taxonomy" id="4829"/>
    <lineage>
        <taxon>Eukaryota</taxon>
        <taxon>Fungi</taxon>
        <taxon>Fungi incertae sedis</taxon>
        <taxon>Mucoromycota</taxon>
        <taxon>Mucoromycotina</taxon>
        <taxon>Mucoromycetes</taxon>
        <taxon>Mucorales</taxon>
        <taxon>Cunninghamellaceae</taxon>
        <taxon>Absidia</taxon>
    </lineage>
</organism>
<feature type="binding site" evidence="9 10">
    <location>
        <position position="177"/>
    </location>
    <ligand>
        <name>Zn(2+)</name>
        <dbReference type="ChEBI" id="CHEBI:29105"/>
    </ligand>
</feature>
<feature type="binding site" evidence="8">
    <location>
        <begin position="43"/>
        <end position="47"/>
    </location>
    <ligand>
        <name>NAD(+)</name>
        <dbReference type="ChEBI" id="CHEBI:57540"/>
    </ligand>
</feature>
<feature type="binding site" evidence="8">
    <location>
        <begin position="125"/>
        <end position="128"/>
    </location>
    <ligand>
        <name>NAD(+)</name>
        <dbReference type="ChEBI" id="CHEBI:57540"/>
    </ligand>
</feature>
<keyword evidence="14" id="KW-1185">Reference proteome</keyword>
<dbReference type="InterPro" id="IPR003000">
    <property type="entry name" value="Sirtuin"/>
</dbReference>
<keyword evidence="3 6" id="KW-0479">Metal-binding</keyword>
<evidence type="ECO:0000256" key="2">
    <source>
        <dbReference type="ARBA" id="ARBA00022679"/>
    </source>
</evidence>
<dbReference type="EMBL" id="LT553181">
    <property type="protein sequence ID" value="SAM00299.1"/>
    <property type="molecule type" value="Genomic_DNA"/>
</dbReference>
<evidence type="ECO:0000313" key="13">
    <source>
        <dbReference type="EMBL" id="SAM00299.1"/>
    </source>
</evidence>
<gene>
    <name evidence="13" type="primary">ABSGL_05980.1 scaffold 7611</name>
</gene>
<evidence type="ECO:0000256" key="4">
    <source>
        <dbReference type="ARBA" id="ARBA00022833"/>
    </source>
</evidence>
<evidence type="ECO:0000256" key="5">
    <source>
        <dbReference type="ARBA" id="ARBA00023027"/>
    </source>
</evidence>
<dbReference type="SUPFAM" id="SSF52467">
    <property type="entry name" value="DHS-like NAD/FAD-binding domain"/>
    <property type="match status" value="1"/>
</dbReference>
<dbReference type="CDD" id="cd01408">
    <property type="entry name" value="SIRT1"/>
    <property type="match status" value="1"/>
</dbReference>
<dbReference type="InterPro" id="IPR050134">
    <property type="entry name" value="NAD-dep_sirtuin_deacylases"/>
</dbReference>
<dbReference type="Gene3D" id="3.40.50.1220">
    <property type="entry name" value="TPP-binding domain"/>
    <property type="match status" value="1"/>
</dbReference>
<dbReference type="InterPro" id="IPR026590">
    <property type="entry name" value="Ssirtuin_cat_dom"/>
</dbReference>
<sequence length="359" mass="40903">MATTRSKVKAKMEAAKLESASVESIVKYIKNNDVKKIIVMSGAGISTAAGIPDFRSKDTGLYDNLQKFDLPYAEAIFDIDYFEERPEPFYALAKELYPGKYFPTKTHYFIRLLDEKKMLLRNFTQNIDTLERICGLDEDRIVEAHGSFATASCTECEESADMELVKRDILQSQIPRCPACKKGLIKPDITFFGESLPKRFFKRLVDFDEADLLIVIGTSLQVQPFAALIDNVPDYTPRLLINKDIAGVHHSPHHGFDFKWKYGKKRDAVILGDCDEGIDKLADLLGWKDELDRLYEKETKKLKERWAAEQAYDDNQADQEAHTPPAEDVAKETHKDEEIDQLAEALEKRLKVPSDAEQE</sequence>
<dbReference type="InParanoid" id="A0A168NCZ8"/>
<feature type="domain" description="Deacetylase sirtuin-type" evidence="12">
    <location>
        <begin position="15"/>
        <end position="288"/>
    </location>
</feature>
<feature type="binding site" evidence="8">
    <location>
        <begin position="53"/>
        <end position="55"/>
    </location>
    <ligand>
        <name>NAD(+)</name>
        <dbReference type="ChEBI" id="CHEBI:57540"/>
    </ligand>
</feature>
<comment type="catalytic activity">
    <reaction evidence="6">
        <text>N(6)-acetyl-L-lysyl-[protein] + NAD(+) + H2O = 2''-O-acetyl-ADP-D-ribose + nicotinamide + L-lysyl-[protein]</text>
        <dbReference type="Rhea" id="RHEA:43636"/>
        <dbReference type="Rhea" id="RHEA-COMP:9752"/>
        <dbReference type="Rhea" id="RHEA-COMP:10731"/>
        <dbReference type="ChEBI" id="CHEBI:15377"/>
        <dbReference type="ChEBI" id="CHEBI:17154"/>
        <dbReference type="ChEBI" id="CHEBI:29969"/>
        <dbReference type="ChEBI" id="CHEBI:57540"/>
        <dbReference type="ChEBI" id="CHEBI:61930"/>
        <dbReference type="ChEBI" id="CHEBI:83767"/>
        <dbReference type="EC" id="2.3.1.286"/>
    </reaction>
</comment>
<keyword evidence="2 6" id="KW-0808">Transferase</keyword>
<dbReference type="InterPro" id="IPR026591">
    <property type="entry name" value="Sirtuin_cat_small_dom_sf"/>
</dbReference>
<dbReference type="InterPro" id="IPR029035">
    <property type="entry name" value="DHS-like_NAD/FAD-binding_dom"/>
</dbReference>
<protein>
    <recommendedName>
        <fullName evidence="6">NAD-dependent protein deacetylase</fullName>
        <ecNumber evidence="6">2.3.1.286</ecNumber>
    </recommendedName>
</protein>
<keyword evidence="5 6" id="KW-0520">NAD</keyword>
<name>A0A168NCZ8_ABSGL</name>
<dbReference type="GO" id="GO:0017136">
    <property type="term" value="F:histone deacetylase activity, NAD-dependent"/>
    <property type="evidence" value="ECO:0007669"/>
    <property type="project" value="InterPro"/>
</dbReference>
<feature type="compositionally biased region" description="Basic and acidic residues" evidence="11">
    <location>
        <begin position="328"/>
        <end position="337"/>
    </location>
</feature>
<evidence type="ECO:0000256" key="7">
    <source>
        <dbReference type="PIRSR" id="PIRSR037938-1"/>
    </source>
</evidence>
<dbReference type="Pfam" id="PF02146">
    <property type="entry name" value="SIR2"/>
    <property type="match status" value="1"/>
</dbReference>
<proteinExistence type="inferred from homology"/>
<reference evidence="13" key="1">
    <citation type="submission" date="2016-04" db="EMBL/GenBank/DDBJ databases">
        <authorList>
            <person name="Evans L.H."/>
            <person name="Alamgir A."/>
            <person name="Owens N."/>
            <person name="Weber N.D."/>
            <person name="Virtaneva K."/>
            <person name="Barbian K."/>
            <person name="Babar A."/>
            <person name="Rosenke K."/>
        </authorList>
    </citation>
    <scope>NUCLEOTIDE SEQUENCE [LARGE SCALE GENOMIC DNA]</scope>
    <source>
        <strain evidence="13">CBS 101.48</strain>
    </source>
</reference>
<evidence type="ECO:0000256" key="6">
    <source>
        <dbReference type="PIRNR" id="PIRNR037938"/>
    </source>
</evidence>
<dbReference type="InterPro" id="IPR017328">
    <property type="entry name" value="Sirtuin_class_I"/>
</dbReference>
<evidence type="ECO:0000256" key="3">
    <source>
        <dbReference type="ARBA" id="ARBA00022723"/>
    </source>
</evidence>
<evidence type="ECO:0000256" key="8">
    <source>
        <dbReference type="PIRSR" id="PIRSR037938-2"/>
    </source>
</evidence>
<feature type="binding site" evidence="8">
    <location>
        <begin position="218"/>
        <end position="219"/>
    </location>
    <ligand>
        <name>NAD(+)</name>
        <dbReference type="ChEBI" id="CHEBI:57540"/>
    </ligand>
</feature>
<dbReference type="STRING" id="4829.A0A168NCZ8"/>
<dbReference type="OMA" id="ATHSCID"/>
<dbReference type="EC" id="2.3.1.286" evidence="6"/>
<evidence type="ECO:0000256" key="1">
    <source>
        <dbReference type="ARBA" id="ARBA00006924"/>
    </source>
</evidence>
<feature type="binding site" evidence="9 10">
    <location>
        <position position="153"/>
    </location>
    <ligand>
        <name>Zn(2+)</name>
        <dbReference type="ChEBI" id="CHEBI:29105"/>
    </ligand>
</feature>
<dbReference type="PROSITE" id="PS50305">
    <property type="entry name" value="SIRTUIN"/>
    <property type="match status" value="1"/>
</dbReference>
<evidence type="ECO:0000256" key="10">
    <source>
        <dbReference type="PROSITE-ProRule" id="PRU00236"/>
    </source>
</evidence>
<evidence type="ECO:0000256" key="11">
    <source>
        <dbReference type="SAM" id="MobiDB-lite"/>
    </source>
</evidence>
<dbReference type="GO" id="GO:0008270">
    <property type="term" value="F:zinc ion binding"/>
    <property type="evidence" value="ECO:0007669"/>
    <property type="project" value="UniProtKB-UniRule"/>
</dbReference>
<feature type="active site" description="Proton acceptor" evidence="7 10">
    <location>
        <position position="145"/>
    </location>
</feature>
<dbReference type="Gene3D" id="3.30.1600.10">
    <property type="entry name" value="SIR2/SIRT2 'Small Domain"/>
    <property type="match status" value="1"/>
</dbReference>
<keyword evidence="4 6" id="KW-0862">Zinc</keyword>
<feature type="binding site" evidence="9 10">
    <location>
        <position position="156"/>
    </location>
    <ligand>
        <name>Zn(2+)</name>
        <dbReference type="ChEBI" id="CHEBI:29105"/>
    </ligand>
</feature>
<feature type="binding site" evidence="8">
    <location>
        <position position="274"/>
    </location>
    <ligand>
        <name>NAD(+)</name>
        <dbReference type="ChEBI" id="CHEBI:57540"/>
    </ligand>
</feature>
<dbReference type="Proteomes" id="UP000078561">
    <property type="component" value="Unassembled WGS sequence"/>
</dbReference>
<feature type="region of interest" description="Disordered" evidence="11">
    <location>
        <begin position="306"/>
        <end position="337"/>
    </location>
</feature>
<accession>A0A168NCZ8</accession>
<comment type="cofactor">
    <cofactor evidence="9">
        <name>Zn(2+)</name>
        <dbReference type="ChEBI" id="CHEBI:29105"/>
    </cofactor>
    <text evidence="9">Binds 1 zinc ion per subunit.</text>
</comment>
<dbReference type="PIRSF" id="PIRSF037938">
    <property type="entry name" value="SIR2_euk"/>
    <property type="match status" value="1"/>
</dbReference>
<dbReference type="AlphaFoldDB" id="A0A168NCZ8"/>
<comment type="similarity">
    <text evidence="1 6">Belongs to the sirtuin family. Class I subfamily.</text>
</comment>
<dbReference type="PANTHER" id="PTHR11085:SF6">
    <property type="entry name" value="NAD-DEPENDENT PROTEIN DEACETYLASE SIRTUIN-2"/>
    <property type="match status" value="1"/>
</dbReference>
<dbReference type="GO" id="GO:0070403">
    <property type="term" value="F:NAD+ binding"/>
    <property type="evidence" value="ECO:0007669"/>
    <property type="project" value="UniProtKB-UniRule"/>
</dbReference>
<evidence type="ECO:0000256" key="9">
    <source>
        <dbReference type="PIRSR" id="PIRSR037938-3"/>
    </source>
</evidence>
<feature type="binding site" evidence="8">
    <location>
        <begin position="242"/>
        <end position="244"/>
    </location>
    <ligand>
        <name>NAD(+)</name>
        <dbReference type="ChEBI" id="CHEBI:57540"/>
    </ligand>
</feature>
<feature type="binding site" evidence="9 10">
    <location>
        <position position="180"/>
    </location>
    <ligand>
        <name>Zn(2+)</name>
        <dbReference type="ChEBI" id="CHEBI:29105"/>
    </ligand>
</feature>
<dbReference type="FunCoup" id="A0A168NCZ8">
    <property type="interactions" value="303"/>
</dbReference>
<dbReference type="PANTHER" id="PTHR11085">
    <property type="entry name" value="NAD-DEPENDENT PROTEIN DEACYLASE SIRTUIN-5, MITOCHONDRIAL-RELATED"/>
    <property type="match status" value="1"/>
</dbReference>
<dbReference type="OrthoDB" id="420264at2759"/>
<dbReference type="GO" id="GO:0005634">
    <property type="term" value="C:nucleus"/>
    <property type="evidence" value="ECO:0007669"/>
    <property type="project" value="TreeGrafter"/>
</dbReference>
<evidence type="ECO:0000313" key="14">
    <source>
        <dbReference type="Proteomes" id="UP000078561"/>
    </source>
</evidence>